<dbReference type="Pfam" id="PF13966">
    <property type="entry name" value="zf-RVT"/>
    <property type="match status" value="1"/>
</dbReference>
<organism evidence="2 3">
    <name type="scientific">Stephania japonica</name>
    <dbReference type="NCBI Taxonomy" id="461633"/>
    <lineage>
        <taxon>Eukaryota</taxon>
        <taxon>Viridiplantae</taxon>
        <taxon>Streptophyta</taxon>
        <taxon>Embryophyta</taxon>
        <taxon>Tracheophyta</taxon>
        <taxon>Spermatophyta</taxon>
        <taxon>Magnoliopsida</taxon>
        <taxon>Ranunculales</taxon>
        <taxon>Menispermaceae</taxon>
        <taxon>Menispermoideae</taxon>
        <taxon>Cissampelideae</taxon>
        <taxon>Stephania</taxon>
    </lineage>
</organism>
<dbReference type="InterPro" id="IPR026960">
    <property type="entry name" value="RVT-Znf"/>
</dbReference>
<protein>
    <recommendedName>
        <fullName evidence="1">Reverse transcriptase zinc-binding domain-containing protein</fullName>
    </recommendedName>
</protein>
<keyword evidence="3" id="KW-1185">Reference proteome</keyword>
<sequence>MLEFSFIWTADDGTGPSSGNCEAYKTIWKSYASMKCRVLCWMVWLDKVNVADILQKRCPLIYLQPSWRALCKADEESIDHVFLHCRFSLCLWHAMATELGSGLDDDVSHAMAARKGILWRTGMLMILWSLWEERNGRIFRSKDRNWEEVWAAAKRYAANVLSNTKEIKAWSWTDLKGNWSRLLAHIIRCSDCSGSISTSVIAQVRYITEYGERRDYRDGKGSSGTSGKTWLQGIKKREWGEQWVILSLEIVWESFGVTFDGLSLCGSYLGQGNLTKAVTRGVRSWRSFLGVGLF</sequence>
<evidence type="ECO:0000259" key="1">
    <source>
        <dbReference type="Pfam" id="PF13966"/>
    </source>
</evidence>
<evidence type="ECO:0000313" key="2">
    <source>
        <dbReference type="EMBL" id="KAK9117646.1"/>
    </source>
</evidence>
<dbReference type="AlphaFoldDB" id="A0AAP0IMY2"/>
<proteinExistence type="predicted"/>
<dbReference type="Proteomes" id="UP001417504">
    <property type="component" value="Unassembled WGS sequence"/>
</dbReference>
<evidence type="ECO:0000313" key="3">
    <source>
        <dbReference type="Proteomes" id="UP001417504"/>
    </source>
</evidence>
<gene>
    <name evidence="2" type="ORF">Sjap_016593</name>
</gene>
<name>A0AAP0IMY2_9MAGN</name>
<accession>A0AAP0IMY2</accession>
<reference evidence="2 3" key="1">
    <citation type="submission" date="2024-01" db="EMBL/GenBank/DDBJ databases">
        <title>Genome assemblies of Stephania.</title>
        <authorList>
            <person name="Yang L."/>
        </authorList>
    </citation>
    <scope>NUCLEOTIDE SEQUENCE [LARGE SCALE GENOMIC DNA]</scope>
    <source>
        <strain evidence="2">QJT</strain>
        <tissue evidence="2">Leaf</tissue>
    </source>
</reference>
<dbReference type="EMBL" id="JBBNAE010000006">
    <property type="protein sequence ID" value="KAK9117646.1"/>
    <property type="molecule type" value="Genomic_DNA"/>
</dbReference>
<comment type="caution">
    <text evidence="2">The sequence shown here is derived from an EMBL/GenBank/DDBJ whole genome shotgun (WGS) entry which is preliminary data.</text>
</comment>
<feature type="domain" description="Reverse transcriptase zinc-binding" evidence="1">
    <location>
        <begin position="21"/>
        <end position="92"/>
    </location>
</feature>